<evidence type="ECO:0000313" key="5">
    <source>
        <dbReference type="Proteomes" id="UP001332192"/>
    </source>
</evidence>
<dbReference type="SUPFAM" id="SSF55229">
    <property type="entry name" value="Cell division protein MinE topological specificity domain"/>
    <property type="match status" value="1"/>
</dbReference>
<evidence type="ECO:0000256" key="2">
    <source>
        <dbReference type="ARBA" id="ARBA00025265"/>
    </source>
</evidence>
<dbReference type="NCBIfam" id="TIGR01215">
    <property type="entry name" value="minE"/>
    <property type="match status" value="1"/>
</dbReference>
<keyword evidence="3 4" id="KW-0132">Cell division</keyword>
<name>A0ABZ1BZJ3_9FIRM</name>
<dbReference type="Pfam" id="PF03776">
    <property type="entry name" value="MinE"/>
    <property type="match status" value="1"/>
</dbReference>
<proteinExistence type="inferred from homology"/>
<dbReference type="HAMAP" id="MF_00262">
    <property type="entry name" value="MinE"/>
    <property type="match status" value="1"/>
</dbReference>
<protein>
    <recommendedName>
        <fullName evidence="3">Cell division topological specificity factor</fullName>
    </recommendedName>
</protein>
<comment type="function">
    <text evidence="2 3">Prevents the cell division inhibition by proteins MinC and MinD at internal division sites while permitting inhibition at polar sites. This ensures cell division at the proper site by restricting the formation of a division septum at the midpoint of the long axis of the cell.</text>
</comment>
<dbReference type="EMBL" id="CP141615">
    <property type="protein sequence ID" value="WRP18222.1"/>
    <property type="molecule type" value="Genomic_DNA"/>
</dbReference>
<reference evidence="4 5" key="1">
    <citation type="journal article" date="2024" name="Front. Microbiol.">
        <title>Novel thermophilic genera Geochorda gen. nov. and Carboxydochorda gen. nov. from the deep terrestrial subsurface reveal the ecophysiological diversity in the class Limnochordia.</title>
        <authorList>
            <person name="Karnachuk O.V."/>
            <person name="Lukina A.P."/>
            <person name="Avakyan M.R."/>
            <person name="Kadnikov V.V."/>
            <person name="Begmatov S."/>
            <person name="Beletsky A.V."/>
            <person name="Vlasova K.G."/>
            <person name="Novikov A.A."/>
            <person name="Shcherbakova V.A."/>
            <person name="Mardanov A.V."/>
            <person name="Ravin N.V."/>
        </authorList>
    </citation>
    <scope>NUCLEOTIDE SEQUENCE [LARGE SCALE GENOMIC DNA]</scope>
    <source>
        <strain evidence="4 5">L945</strain>
    </source>
</reference>
<organism evidence="4 5">
    <name type="scientific">Carboxydichorda subterranea</name>
    <dbReference type="NCBI Taxonomy" id="3109565"/>
    <lineage>
        <taxon>Bacteria</taxon>
        <taxon>Bacillati</taxon>
        <taxon>Bacillota</taxon>
        <taxon>Limnochordia</taxon>
        <taxon>Limnochordales</taxon>
        <taxon>Geochordaceae</taxon>
        <taxon>Carboxydichorda</taxon>
    </lineage>
</organism>
<dbReference type="Proteomes" id="UP001332192">
    <property type="component" value="Chromosome"/>
</dbReference>
<sequence length="95" mass="10585">MDWWARLTGQRSSNSAQLASERLQLVLKYDRAKLPPGLIDTLKDELLEVISRYVEVAEDGIQVSLSSPSRGTQAQVELVANVPIRGPRRTVGARR</sequence>
<dbReference type="InterPro" id="IPR036707">
    <property type="entry name" value="MinE_sf"/>
</dbReference>
<evidence type="ECO:0000313" key="4">
    <source>
        <dbReference type="EMBL" id="WRP18222.1"/>
    </source>
</evidence>
<keyword evidence="5" id="KW-1185">Reference proteome</keyword>
<dbReference type="GO" id="GO:0051301">
    <property type="term" value="P:cell division"/>
    <property type="evidence" value="ECO:0007669"/>
    <property type="project" value="UniProtKB-KW"/>
</dbReference>
<dbReference type="RefSeq" id="WP_324717493.1">
    <property type="nucleotide sequence ID" value="NZ_CP141615.1"/>
</dbReference>
<dbReference type="InterPro" id="IPR005527">
    <property type="entry name" value="MinE"/>
</dbReference>
<gene>
    <name evidence="3 4" type="primary">minE</name>
    <name evidence="4" type="ORF">U7230_04230</name>
</gene>
<accession>A0ABZ1BZJ3</accession>
<evidence type="ECO:0000256" key="3">
    <source>
        <dbReference type="HAMAP-Rule" id="MF_00262"/>
    </source>
</evidence>
<comment type="similarity">
    <text evidence="1 3">Belongs to the MinE family.</text>
</comment>
<dbReference type="Gene3D" id="3.30.1070.10">
    <property type="entry name" value="Cell division topological specificity factor MinE"/>
    <property type="match status" value="1"/>
</dbReference>
<evidence type="ECO:0000256" key="1">
    <source>
        <dbReference type="ARBA" id="ARBA00008168"/>
    </source>
</evidence>
<keyword evidence="3" id="KW-0131">Cell cycle</keyword>